<keyword evidence="1" id="KW-1133">Transmembrane helix</keyword>
<proteinExistence type="predicted"/>
<comment type="caution">
    <text evidence="2">The sequence shown here is derived from an EMBL/GenBank/DDBJ whole genome shotgun (WGS) entry which is preliminary data.</text>
</comment>
<dbReference type="EMBL" id="JAUDUY010000005">
    <property type="protein sequence ID" value="MDM9632005.1"/>
    <property type="molecule type" value="Genomic_DNA"/>
</dbReference>
<keyword evidence="1" id="KW-0472">Membrane</keyword>
<feature type="transmembrane region" description="Helical" evidence="1">
    <location>
        <begin position="6"/>
        <end position="25"/>
    </location>
</feature>
<sequence length="117" mass="13616">METPWHLIFMAGLYILAGILHFLYPSMYERIMPGWIPQKKLVVYLSGFMEIVLGLALLFIESRTVALYGIIALLILFLPVHTHMISNENARMGIPSWILLLRIPFQGLLIYWAYMYL</sequence>
<dbReference type="Proteomes" id="UP001174839">
    <property type="component" value="Unassembled WGS sequence"/>
</dbReference>
<organism evidence="2 3">
    <name type="scientific">Robiginitalea aurantiaca</name>
    <dbReference type="NCBI Taxonomy" id="3056915"/>
    <lineage>
        <taxon>Bacteria</taxon>
        <taxon>Pseudomonadati</taxon>
        <taxon>Bacteroidota</taxon>
        <taxon>Flavobacteriia</taxon>
        <taxon>Flavobacteriales</taxon>
        <taxon>Flavobacteriaceae</taxon>
        <taxon>Robiginitalea</taxon>
    </lineage>
</organism>
<evidence type="ECO:0000256" key="1">
    <source>
        <dbReference type="SAM" id="Phobius"/>
    </source>
</evidence>
<dbReference type="PANTHER" id="PTHR36974:SF1">
    <property type="entry name" value="DOXX FAMILY MEMBRANE PROTEIN"/>
    <property type="match status" value="1"/>
</dbReference>
<keyword evidence="3" id="KW-1185">Reference proteome</keyword>
<name>A0ABT7WGF7_9FLAO</name>
<reference evidence="2" key="1">
    <citation type="submission" date="2023-06" db="EMBL/GenBank/DDBJ databases">
        <title>Robiginitalea aurantiacus sp. nov. and Algoriphagus sediminis sp. nov., isolated from coastal sediment.</title>
        <authorList>
            <person name="Zhou Z.Y."/>
            <person name="An J."/>
            <person name="Jia Y.W."/>
            <person name="Du Z.J."/>
        </authorList>
    </citation>
    <scope>NUCLEOTIDE SEQUENCE</scope>
    <source>
        <strain evidence="2">M39</strain>
    </source>
</reference>
<feature type="transmembrane region" description="Helical" evidence="1">
    <location>
        <begin position="66"/>
        <end position="85"/>
    </location>
</feature>
<accession>A0ABT7WGF7</accession>
<evidence type="ECO:0008006" key="4">
    <source>
        <dbReference type="Google" id="ProtNLM"/>
    </source>
</evidence>
<gene>
    <name evidence="2" type="ORF">QU605_11005</name>
</gene>
<dbReference type="PANTHER" id="PTHR36974">
    <property type="entry name" value="MEMBRANE PROTEIN-RELATED"/>
    <property type="match status" value="1"/>
</dbReference>
<dbReference type="RefSeq" id="WP_289725367.1">
    <property type="nucleotide sequence ID" value="NZ_JAUDUY010000005.1"/>
</dbReference>
<evidence type="ECO:0000313" key="2">
    <source>
        <dbReference type="EMBL" id="MDM9632005.1"/>
    </source>
</evidence>
<keyword evidence="1" id="KW-0812">Transmembrane</keyword>
<feature type="transmembrane region" description="Helical" evidence="1">
    <location>
        <begin position="97"/>
        <end position="114"/>
    </location>
</feature>
<protein>
    <recommendedName>
        <fullName evidence="4">DoxX family protein</fullName>
    </recommendedName>
</protein>
<feature type="transmembrane region" description="Helical" evidence="1">
    <location>
        <begin position="41"/>
        <end position="60"/>
    </location>
</feature>
<evidence type="ECO:0000313" key="3">
    <source>
        <dbReference type="Proteomes" id="UP001174839"/>
    </source>
</evidence>